<reference evidence="1" key="2">
    <citation type="submission" date="2020-09" db="EMBL/GenBank/DDBJ databases">
        <authorList>
            <person name="Sun Q."/>
            <person name="Zhou Y."/>
        </authorList>
    </citation>
    <scope>NUCLEOTIDE SEQUENCE</scope>
    <source>
        <strain evidence="1">CGMCC 1.16134</strain>
    </source>
</reference>
<protein>
    <recommendedName>
        <fullName evidence="3">Butirosin biosynthesis protein H N-terminal domain-containing protein</fullName>
    </recommendedName>
</protein>
<comment type="caution">
    <text evidence="1">The sequence shown here is derived from an EMBL/GenBank/DDBJ whole genome shotgun (WGS) entry which is preliminary data.</text>
</comment>
<gene>
    <name evidence="1" type="ORF">GCM10010912_59890</name>
</gene>
<reference evidence="1" key="1">
    <citation type="journal article" date="2014" name="Int. J. Syst. Evol. Microbiol.">
        <title>Complete genome sequence of Corynebacterium casei LMG S-19264T (=DSM 44701T), isolated from a smear-ripened cheese.</title>
        <authorList>
            <consortium name="US DOE Joint Genome Institute (JGI-PGF)"/>
            <person name="Walter F."/>
            <person name="Albersmeier A."/>
            <person name="Kalinowski J."/>
            <person name="Ruckert C."/>
        </authorList>
    </citation>
    <scope>NUCLEOTIDE SEQUENCE</scope>
    <source>
        <strain evidence="1">CGMCC 1.16134</strain>
    </source>
</reference>
<proteinExistence type="predicted"/>
<evidence type="ECO:0008006" key="3">
    <source>
        <dbReference type="Google" id="ProtNLM"/>
    </source>
</evidence>
<dbReference type="AlphaFoldDB" id="A0A917D0L8"/>
<keyword evidence="2" id="KW-1185">Reference proteome</keyword>
<accession>A0A917D0L8</accession>
<dbReference type="Proteomes" id="UP000637643">
    <property type="component" value="Unassembled WGS sequence"/>
</dbReference>
<name>A0A917D0L8_9BACL</name>
<evidence type="ECO:0000313" key="2">
    <source>
        <dbReference type="Proteomes" id="UP000637643"/>
    </source>
</evidence>
<dbReference type="EMBL" id="BMKR01000042">
    <property type="protein sequence ID" value="GGG07255.1"/>
    <property type="molecule type" value="Genomic_DNA"/>
</dbReference>
<dbReference type="RefSeq" id="WP_189031330.1">
    <property type="nucleotide sequence ID" value="NZ_BMKR01000042.1"/>
</dbReference>
<sequence>MSNKVLSTCNPLISCYPQHAFYMSIISEKEECLPWIYSNYSNLFIDEAGFCDFIIKTPEYHLYPWFQGSQRLHKNIIIKYKMDFIQFIKESIDDNNYIVLDVDEFYLPCSQRYQKKHFIHHTMICGYDDETLDFLIYGFYNQQKYSLRYVEYKDLEKAFLHSISAIDSRYIHLITYNENYSLNNFRYNINLFKDQLYYHYNSIFAPALNPEVSFNLNSAENLSTGLEIYNKLIEFYSMDFNNDHRPIYTLYEHKKFMNLKLRYLKENKYFIFSEKVYQGYEKLEIKTQSLLFLYIKYNVTKNSEIPQRCIEALSRIRDDERELLGIALNEMN</sequence>
<organism evidence="1 2">
    <name type="scientific">Paenibacillus albidus</name>
    <dbReference type="NCBI Taxonomy" id="2041023"/>
    <lineage>
        <taxon>Bacteria</taxon>
        <taxon>Bacillati</taxon>
        <taxon>Bacillota</taxon>
        <taxon>Bacilli</taxon>
        <taxon>Bacillales</taxon>
        <taxon>Paenibacillaceae</taxon>
        <taxon>Paenibacillus</taxon>
    </lineage>
</organism>
<evidence type="ECO:0000313" key="1">
    <source>
        <dbReference type="EMBL" id="GGG07255.1"/>
    </source>
</evidence>